<evidence type="ECO:0000256" key="9">
    <source>
        <dbReference type="ARBA" id="ARBA00023136"/>
    </source>
</evidence>
<feature type="transmembrane region" description="Helical" evidence="10">
    <location>
        <begin position="170"/>
        <end position="189"/>
    </location>
</feature>
<keyword evidence="8 10" id="KW-1133">Transmembrane helix</keyword>
<evidence type="ECO:0000256" key="4">
    <source>
        <dbReference type="ARBA" id="ARBA00022679"/>
    </source>
</evidence>
<proteinExistence type="inferred from homology"/>
<feature type="signal peptide" evidence="11">
    <location>
        <begin position="1"/>
        <end position="27"/>
    </location>
</feature>
<feature type="chain" id="PRO_5036880389" description="dolichol kinase" evidence="11">
    <location>
        <begin position="28"/>
        <end position="214"/>
    </location>
</feature>
<evidence type="ECO:0000256" key="2">
    <source>
        <dbReference type="ARBA" id="ARBA00010794"/>
    </source>
</evidence>
<organism evidence="12 13">
    <name type="scientific">Parascaris univalens</name>
    <name type="common">Nematode worm</name>
    <dbReference type="NCBI Taxonomy" id="6257"/>
    <lineage>
        <taxon>Eukaryota</taxon>
        <taxon>Metazoa</taxon>
        <taxon>Ecdysozoa</taxon>
        <taxon>Nematoda</taxon>
        <taxon>Chromadorea</taxon>
        <taxon>Rhabditida</taxon>
        <taxon>Spirurina</taxon>
        <taxon>Ascaridomorpha</taxon>
        <taxon>Ascaridoidea</taxon>
        <taxon>Ascarididae</taxon>
        <taxon>Parascaris</taxon>
    </lineage>
</organism>
<comment type="similarity">
    <text evidence="2">Belongs to the polyprenol kinase family.</text>
</comment>
<dbReference type="Proteomes" id="UP000887569">
    <property type="component" value="Unplaced"/>
</dbReference>
<dbReference type="EC" id="2.7.1.108" evidence="3"/>
<dbReference type="AlphaFoldDB" id="A0A915B866"/>
<dbReference type="PANTHER" id="PTHR13205">
    <property type="entry name" value="TRANSMEMBRANE PROTEIN 15-RELATED"/>
    <property type="match status" value="1"/>
</dbReference>
<reference evidence="13" key="1">
    <citation type="submission" date="2022-11" db="UniProtKB">
        <authorList>
            <consortium name="WormBaseParasite"/>
        </authorList>
    </citation>
    <scope>IDENTIFICATION</scope>
</reference>
<evidence type="ECO:0000256" key="11">
    <source>
        <dbReference type="SAM" id="SignalP"/>
    </source>
</evidence>
<evidence type="ECO:0000313" key="12">
    <source>
        <dbReference type="Proteomes" id="UP000887569"/>
    </source>
</evidence>
<evidence type="ECO:0000256" key="5">
    <source>
        <dbReference type="ARBA" id="ARBA00022692"/>
    </source>
</evidence>
<accession>A0A915B866</accession>
<name>A0A915B866_PARUN</name>
<dbReference type="InterPro" id="IPR032974">
    <property type="entry name" value="Polypren_kinase"/>
</dbReference>
<keyword evidence="4" id="KW-0808">Transferase</keyword>
<feature type="transmembrane region" description="Helical" evidence="10">
    <location>
        <begin position="104"/>
        <end position="121"/>
    </location>
</feature>
<evidence type="ECO:0000256" key="7">
    <source>
        <dbReference type="ARBA" id="ARBA00022824"/>
    </source>
</evidence>
<evidence type="ECO:0000256" key="1">
    <source>
        <dbReference type="ARBA" id="ARBA00004477"/>
    </source>
</evidence>
<evidence type="ECO:0000313" key="13">
    <source>
        <dbReference type="WBParaSite" id="PgR030_g028_t01"/>
    </source>
</evidence>
<evidence type="ECO:0000256" key="8">
    <source>
        <dbReference type="ARBA" id="ARBA00022989"/>
    </source>
</evidence>
<feature type="transmembrane region" description="Helical" evidence="10">
    <location>
        <begin position="63"/>
        <end position="84"/>
    </location>
</feature>
<protein>
    <recommendedName>
        <fullName evidence="3">dolichol kinase</fullName>
        <ecNumber evidence="3">2.7.1.108</ecNumber>
    </recommendedName>
</protein>
<dbReference type="GO" id="GO:0043048">
    <property type="term" value="P:dolichyl monophosphate biosynthetic process"/>
    <property type="evidence" value="ECO:0007669"/>
    <property type="project" value="TreeGrafter"/>
</dbReference>
<dbReference type="WBParaSite" id="PgR030_g028_t01">
    <property type="protein sequence ID" value="PgR030_g028_t01"/>
    <property type="gene ID" value="PgR030_g028"/>
</dbReference>
<dbReference type="GO" id="GO:0005789">
    <property type="term" value="C:endoplasmic reticulum membrane"/>
    <property type="evidence" value="ECO:0007669"/>
    <property type="project" value="UniProtKB-SubCell"/>
</dbReference>
<dbReference type="PANTHER" id="PTHR13205:SF15">
    <property type="entry name" value="DOLICHOL KINASE"/>
    <property type="match status" value="1"/>
</dbReference>
<keyword evidence="7" id="KW-0256">Endoplasmic reticulum</keyword>
<keyword evidence="12" id="KW-1185">Reference proteome</keyword>
<evidence type="ECO:0000256" key="6">
    <source>
        <dbReference type="ARBA" id="ARBA00022777"/>
    </source>
</evidence>
<sequence length="214" mass="24115">MLHFRDCLLLFWSICVLSSFIFCTVVGANDSASTTHRKFFHLTVSLICLTGLRYDIEFTWLSAWLVLCIFIIIEIFRSLKVPPWSTYLDNWLLVFVDSQDSKDLILTPIFLVAGIFLPLFLSPISNYEKRHLYHYGGMMTVGVGDSAAAIFGSRYGAHHWPDSSKSKEGTVAMIFAQILFGIVLCIAYIPDCTLTLFSILRLALTCTVCAFVEA</sequence>
<evidence type="ECO:0000256" key="3">
    <source>
        <dbReference type="ARBA" id="ARBA00012132"/>
    </source>
</evidence>
<comment type="subcellular location">
    <subcellularLocation>
        <location evidence="1">Endoplasmic reticulum membrane</location>
        <topology evidence="1">Multi-pass membrane protein</topology>
    </subcellularLocation>
</comment>
<dbReference type="GO" id="GO:0004168">
    <property type="term" value="F:dolichol kinase activity"/>
    <property type="evidence" value="ECO:0007669"/>
    <property type="project" value="UniProtKB-EC"/>
</dbReference>
<keyword evidence="11" id="KW-0732">Signal</keyword>
<keyword evidence="9 10" id="KW-0472">Membrane</keyword>
<keyword evidence="5 10" id="KW-0812">Transmembrane</keyword>
<keyword evidence="6" id="KW-0418">Kinase</keyword>
<evidence type="ECO:0000256" key="10">
    <source>
        <dbReference type="SAM" id="Phobius"/>
    </source>
</evidence>